<reference evidence="2 3" key="1">
    <citation type="journal article" date="2024" name="BMC Genomics">
        <title>De novo assembly and annotation of Popillia japonica's genome with initial clues to its potential as an invasive pest.</title>
        <authorList>
            <person name="Cucini C."/>
            <person name="Boschi S."/>
            <person name="Funari R."/>
            <person name="Cardaioli E."/>
            <person name="Iannotti N."/>
            <person name="Marturano G."/>
            <person name="Paoli F."/>
            <person name="Bruttini M."/>
            <person name="Carapelli A."/>
            <person name="Frati F."/>
            <person name="Nardi F."/>
        </authorList>
    </citation>
    <scope>NUCLEOTIDE SEQUENCE [LARGE SCALE GENOMIC DNA]</scope>
    <source>
        <strain evidence="2">DMR45628</strain>
    </source>
</reference>
<proteinExistence type="predicted"/>
<name>A0AAW1KHF6_POPJA</name>
<dbReference type="EMBL" id="JASPKY010000222">
    <property type="protein sequence ID" value="KAK9719144.1"/>
    <property type="molecule type" value="Genomic_DNA"/>
</dbReference>
<gene>
    <name evidence="2" type="ORF">QE152_g22791</name>
</gene>
<dbReference type="PANTHER" id="PTHR33198:SF20">
    <property type="entry name" value="RETROTRANSPOSON GAG DOMAIN-CONTAINING PROTEIN"/>
    <property type="match status" value="1"/>
</dbReference>
<organism evidence="2 3">
    <name type="scientific">Popillia japonica</name>
    <name type="common">Japanese beetle</name>
    <dbReference type="NCBI Taxonomy" id="7064"/>
    <lineage>
        <taxon>Eukaryota</taxon>
        <taxon>Metazoa</taxon>
        <taxon>Ecdysozoa</taxon>
        <taxon>Arthropoda</taxon>
        <taxon>Hexapoda</taxon>
        <taxon>Insecta</taxon>
        <taxon>Pterygota</taxon>
        <taxon>Neoptera</taxon>
        <taxon>Endopterygota</taxon>
        <taxon>Coleoptera</taxon>
        <taxon>Polyphaga</taxon>
        <taxon>Scarabaeiformia</taxon>
        <taxon>Scarabaeidae</taxon>
        <taxon>Rutelinae</taxon>
        <taxon>Popillia</taxon>
    </lineage>
</organism>
<feature type="compositionally biased region" description="Polar residues" evidence="1">
    <location>
        <begin position="115"/>
        <end position="129"/>
    </location>
</feature>
<keyword evidence="3" id="KW-1185">Reference proteome</keyword>
<dbReference type="AlphaFoldDB" id="A0AAW1KHF6"/>
<evidence type="ECO:0008006" key="4">
    <source>
        <dbReference type="Google" id="ProtNLM"/>
    </source>
</evidence>
<dbReference type="Proteomes" id="UP001458880">
    <property type="component" value="Unassembled WGS sequence"/>
</dbReference>
<evidence type="ECO:0000313" key="2">
    <source>
        <dbReference type="EMBL" id="KAK9719144.1"/>
    </source>
</evidence>
<feature type="region of interest" description="Disordered" evidence="1">
    <location>
        <begin position="113"/>
        <end position="140"/>
    </location>
</feature>
<sequence length="140" mass="16366">MFKLQEIESRKVAICLNLIGEKGQAIFTTFKKDRNKLKLTELLGLFKSYCDPKKNCIYEIFKFYSCKQKLNRPIEEYITELKLMASTCKFSEEDMIRDRLVVGTSNEIFKESRGYSKNNCSQQRTNGSYEQHRSQGGGYK</sequence>
<dbReference type="PANTHER" id="PTHR33198">
    <property type="entry name" value="ANK_REP_REGION DOMAIN-CONTAINING PROTEIN-RELATED"/>
    <property type="match status" value="1"/>
</dbReference>
<evidence type="ECO:0000256" key="1">
    <source>
        <dbReference type="SAM" id="MobiDB-lite"/>
    </source>
</evidence>
<comment type="caution">
    <text evidence="2">The sequence shown here is derived from an EMBL/GenBank/DDBJ whole genome shotgun (WGS) entry which is preliminary data.</text>
</comment>
<protein>
    <recommendedName>
        <fullName evidence="4">Retrotransposon gag domain-containing protein</fullName>
    </recommendedName>
</protein>
<accession>A0AAW1KHF6</accession>
<evidence type="ECO:0000313" key="3">
    <source>
        <dbReference type="Proteomes" id="UP001458880"/>
    </source>
</evidence>